<organism evidence="1 2">
    <name type="scientific">Thermothielavioides terrestris (strain ATCC 38088 / NRRL 8126)</name>
    <name type="common">Thielavia terrestris</name>
    <dbReference type="NCBI Taxonomy" id="578455"/>
    <lineage>
        <taxon>Eukaryota</taxon>
        <taxon>Fungi</taxon>
        <taxon>Dikarya</taxon>
        <taxon>Ascomycota</taxon>
        <taxon>Pezizomycotina</taxon>
        <taxon>Sordariomycetes</taxon>
        <taxon>Sordariomycetidae</taxon>
        <taxon>Sordariales</taxon>
        <taxon>Chaetomiaceae</taxon>
        <taxon>Thermothielavioides</taxon>
        <taxon>Thermothielavioides terrestris</taxon>
    </lineage>
</organism>
<reference evidence="1 2" key="1">
    <citation type="journal article" date="2011" name="Nat. Biotechnol.">
        <title>Comparative genomic analysis of the thermophilic biomass-degrading fungi Myceliophthora thermophila and Thielavia terrestris.</title>
        <authorList>
            <person name="Berka R.M."/>
            <person name="Grigoriev I.V."/>
            <person name="Otillar R."/>
            <person name="Salamov A."/>
            <person name="Grimwood J."/>
            <person name="Reid I."/>
            <person name="Ishmael N."/>
            <person name="John T."/>
            <person name="Darmond C."/>
            <person name="Moisan M.-C."/>
            <person name="Henrissat B."/>
            <person name="Coutinho P.M."/>
            <person name="Lombard V."/>
            <person name="Natvig D.O."/>
            <person name="Lindquist E."/>
            <person name="Schmutz J."/>
            <person name="Lucas S."/>
            <person name="Harris P."/>
            <person name="Powlowski J."/>
            <person name="Bellemare A."/>
            <person name="Taylor D."/>
            <person name="Butler G."/>
            <person name="de Vries R.P."/>
            <person name="Allijn I.E."/>
            <person name="van den Brink J."/>
            <person name="Ushinsky S."/>
            <person name="Storms R."/>
            <person name="Powell A.J."/>
            <person name="Paulsen I.T."/>
            <person name="Elbourne L.D.H."/>
            <person name="Baker S.E."/>
            <person name="Magnuson J."/>
            <person name="LaBoissiere S."/>
            <person name="Clutterbuck A.J."/>
            <person name="Martinez D."/>
            <person name="Wogulis M."/>
            <person name="de Leon A.L."/>
            <person name="Rey M.W."/>
            <person name="Tsang A."/>
        </authorList>
    </citation>
    <scope>NUCLEOTIDE SEQUENCE [LARGE SCALE GENOMIC DNA]</scope>
    <source>
        <strain evidence="2">ATCC 38088 / NRRL 8126</strain>
    </source>
</reference>
<dbReference type="Proteomes" id="UP000008181">
    <property type="component" value="Chromosome 1"/>
</dbReference>
<dbReference type="EMBL" id="CP003009">
    <property type="protein sequence ID" value="AEO64569.1"/>
    <property type="molecule type" value="Genomic_DNA"/>
</dbReference>
<dbReference type="GeneID" id="11521562"/>
<proteinExistence type="predicted"/>
<gene>
    <name evidence="1" type="ORF">THITE_2110848</name>
</gene>
<evidence type="ECO:0000313" key="2">
    <source>
        <dbReference type="Proteomes" id="UP000008181"/>
    </source>
</evidence>
<dbReference type="RefSeq" id="XP_003650905.1">
    <property type="nucleotide sequence ID" value="XM_003650857.1"/>
</dbReference>
<sequence length="56" mass="6181">MTQTKQARSKRGQGVCSLCTAVTLEQHKNKSRSIDKHQVWLGFSPSTLAQLPIIAT</sequence>
<name>G2QUL4_THETT</name>
<protein>
    <submittedName>
        <fullName evidence="1">Uncharacterized protein</fullName>
    </submittedName>
</protein>
<accession>G2QUL4</accession>
<evidence type="ECO:0000313" key="1">
    <source>
        <dbReference type="EMBL" id="AEO64569.1"/>
    </source>
</evidence>
<dbReference type="KEGG" id="ttt:THITE_2110848"/>
<dbReference type="HOGENOM" id="CLU_3015858_0_0_1"/>
<dbReference type="AlphaFoldDB" id="G2QUL4"/>
<keyword evidence="2" id="KW-1185">Reference proteome</keyword>